<organism evidence="3 4">
    <name type="scientific">Escallonia rubra</name>
    <dbReference type="NCBI Taxonomy" id="112253"/>
    <lineage>
        <taxon>Eukaryota</taxon>
        <taxon>Viridiplantae</taxon>
        <taxon>Streptophyta</taxon>
        <taxon>Embryophyta</taxon>
        <taxon>Tracheophyta</taxon>
        <taxon>Spermatophyta</taxon>
        <taxon>Magnoliopsida</taxon>
        <taxon>eudicotyledons</taxon>
        <taxon>Gunneridae</taxon>
        <taxon>Pentapetalae</taxon>
        <taxon>asterids</taxon>
        <taxon>campanulids</taxon>
        <taxon>Escalloniales</taxon>
        <taxon>Escalloniaceae</taxon>
        <taxon>Escallonia</taxon>
    </lineage>
</organism>
<evidence type="ECO:0000313" key="4">
    <source>
        <dbReference type="Proteomes" id="UP001187471"/>
    </source>
</evidence>
<evidence type="ECO:0000259" key="2">
    <source>
        <dbReference type="Pfam" id="PF04195"/>
    </source>
</evidence>
<sequence>MTKEELTALIHEYSLPEGWYARVPSLQEPANYGTKFETGIYEVQMKSGYRLPLHPLALEFFKHYCMAPGQLVPNGWRKLIGLVYLVETSEQRLEYGKIIPRKSIPAGLSVLPPSPVALSTPSTETAPLALERRLERAKKKIAEEAKKIAEARDQGIRDFLDGNAGEECIFDIPLDNFVMPPVVSPSGETAAPSEARDAAASQPPMDGPSGDDPEP</sequence>
<reference evidence="3" key="1">
    <citation type="submission" date="2022-12" db="EMBL/GenBank/DDBJ databases">
        <title>Draft genome assemblies for two species of Escallonia (Escalloniales).</title>
        <authorList>
            <person name="Chanderbali A."/>
            <person name="Dervinis C."/>
            <person name="Anghel I."/>
            <person name="Soltis D."/>
            <person name="Soltis P."/>
            <person name="Zapata F."/>
        </authorList>
    </citation>
    <scope>NUCLEOTIDE SEQUENCE</scope>
    <source>
        <strain evidence="3">UCBG92.1500</strain>
        <tissue evidence="3">Leaf</tissue>
    </source>
</reference>
<dbReference type="Pfam" id="PF04195">
    <property type="entry name" value="Transposase_28"/>
    <property type="match status" value="1"/>
</dbReference>
<keyword evidence="4" id="KW-1185">Reference proteome</keyword>
<gene>
    <name evidence="3" type="ORF">RJ640_026735</name>
</gene>
<dbReference type="AlphaFoldDB" id="A0AA88R774"/>
<accession>A0AA88R774</accession>
<feature type="region of interest" description="Disordered" evidence="1">
    <location>
        <begin position="181"/>
        <end position="215"/>
    </location>
</feature>
<name>A0AA88R774_9ASTE</name>
<dbReference type="Proteomes" id="UP001187471">
    <property type="component" value="Unassembled WGS sequence"/>
</dbReference>
<feature type="domain" description="Transposase (putative) gypsy type" evidence="2">
    <location>
        <begin position="45"/>
        <end position="88"/>
    </location>
</feature>
<dbReference type="InterPro" id="IPR007321">
    <property type="entry name" value="Transposase_28"/>
</dbReference>
<comment type="caution">
    <text evidence="3">The sequence shown here is derived from an EMBL/GenBank/DDBJ whole genome shotgun (WGS) entry which is preliminary data.</text>
</comment>
<evidence type="ECO:0000313" key="3">
    <source>
        <dbReference type="EMBL" id="KAK2983452.1"/>
    </source>
</evidence>
<evidence type="ECO:0000256" key="1">
    <source>
        <dbReference type="SAM" id="MobiDB-lite"/>
    </source>
</evidence>
<protein>
    <recommendedName>
        <fullName evidence="2">Transposase (putative) gypsy type domain-containing protein</fullName>
    </recommendedName>
</protein>
<proteinExistence type="predicted"/>
<dbReference type="EMBL" id="JAVXUO010001315">
    <property type="protein sequence ID" value="KAK2983452.1"/>
    <property type="molecule type" value="Genomic_DNA"/>
</dbReference>